<dbReference type="InParanoid" id="A0A2I2ZX65"/>
<dbReference type="Bgee" id="ENSGGOG00000039254">
    <property type="expression patterns" value="Expressed in cerebellum and 2 other cell types or tissues"/>
</dbReference>
<dbReference type="OMA" id="CLDECGS"/>
<reference evidence="1 2" key="2">
    <citation type="journal article" date="2012" name="Nature">
        <title>Insights into hominid evolution from the gorilla genome sequence.</title>
        <authorList>
            <person name="Scally A."/>
            <person name="Dutheil J.Y."/>
            <person name="Hillier L.W."/>
            <person name="Jordan G.E."/>
            <person name="Goodhead I."/>
            <person name="Herrero J."/>
            <person name="Hobolth A."/>
            <person name="Lappalainen T."/>
            <person name="Mailund T."/>
            <person name="Marques-Bonet T."/>
            <person name="McCarthy S."/>
            <person name="Montgomery S.H."/>
            <person name="Schwalie P.C."/>
            <person name="Tang Y.A."/>
            <person name="Ward M.C."/>
            <person name="Xue Y."/>
            <person name="Yngvadottir B."/>
            <person name="Alkan C."/>
            <person name="Andersen L.N."/>
            <person name="Ayub Q."/>
            <person name="Ball E.V."/>
            <person name="Beal K."/>
            <person name="Bradley B.J."/>
            <person name="Chen Y."/>
            <person name="Clee C.M."/>
            <person name="Fitzgerald S."/>
            <person name="Graves T.A."/>
            <person name="Gu Y."/>
            <person name="Heath P."/>
            <person name="Heger A."/>
            <person name="Karakoc E."/>
            <person name="Kolb-Kokocinski A."/>
            <person name="Laird G.K."/>
            <person name="Lunter G."/>
            <person name="Meader S."/>
            <person name="Mort M."/>
            <person name="Mullikin J.C."/>
            <person name="Munch K."/>
            <person name="O'Connor T.D."/>
            <person name="Phillips A.D."/>
            <person name="Prado-Martinez J."/>
            <person name="Rogers A.S."/>
            <person name="Sajjadian S."/>
            <person name="Schmidt D."/>
            <person name="Shaw K."/>
            <person name="Simpson J.T."/>
            <person name="Stenson P.D."/>
            <person name="Turner D.J."/>
            <person name="Vigilant L."/>
            <person name="Vilella A.J."/>
            <person name="Whitener W."/>
            <person name="Zhu B."/>
            <person name="Cooper D.N."/>
            <person name="de Jong P."/>
            <person name="Dermitzakis E.T."/>
            <person name="Eichler E.E."/>
            <person name="Flicek P."/>
            <person name="Goldman N."/>
            <person name="Mundy N.I."/>
            <person name="Ning Z."/>
            <person name="Odom D.T."/>
            <person name="Ponting C.P."/>
            <person name="Quail M.A."/>
            <person name="Ryder O.A."/>
            <person name="Searle S.M."/>
            <person name="Warren W.C."/>
            <person name="Wilson R.K."/>
            <person name="Schierup M.H."/>
            <person name="Rogers J."/>
            <person name="Tyler-Smith C."/>
            <person name="Durbin R."/>
        </authorList>
    </citation>
    <scope>NUCLEOTIDE SEQUENCE [LARGE SCALE GENOMIC DNA]</scope>
</reference>
<dbReference type="Proteomes" id="UP000001519">
    <property type="component" value="Chromosome 19"/>
</dbReference>
<protein>
    <submittedName>
        <fullName evidence="1">Uncharacterized protein</fullName>
    </submittedName>
</protein>
<name>A0A2I2ZX65_GORGO</name>
<sequence length="98" mass="10858">MGVQVETISPGEERTFPRHGQTGVVKGCLDECGSDSPTDYISRFCLRCHWAPRHHPTTRHSRLRCGASKTGMKGMAFSLSSLFLDLPWRDLVPPDACA</sequence>
<dbReference type="Ensembl" id="ENSGGOT00000056387.1">
    <property type="protein sequence ID" value="ENSGGOP00000051633.1"/>
    <property type="gene ID" value="ENSGGOG00000039254.1"/>
</dbReference>
<organism evidence="1 2">
    <name type="scientific">Gorilla gorilla gorilla</name>
    <name type="common">Western lowland gorilla</name>
    <dbReference type="NCBI Taxonomy" id="9595"/>
    <lineage>
        <taxon>Eukaryota</taxon>
        <taxon>Metazoa</taxon>
        <taxon>Chordata</taxon>
        <taxon>Craniata</taxon>
        <taxon>Vertebrata</taxon>
        <taxon>Euteleostomi</taxon>
        <taxon>Mammalia</taxon>
        <taxon>Eutheria</taxon>
        <taxon>Euarchontoglires</taxon>
        <taxon>Primates</taxon>
        <taxon>Haplorrhini</taxon>
        <taxon>Catarrhini</taxon>
        <taxon>Hominidae</taxon>
        <taxon>Gorilla</taxon>
    </lineage>
</organism>
<reference evidence="1" key="3">
    <citation type="submission" date="2025-08" db="UniProtKB">
        <authorList>
            <consortium name="Ensembl"/>
        </authorList>
    </citation>
    <scope>IDENTIFICATION</scope>
</reference>
<dbReference type="GeneTree" id="ENSGT00910000146855"/>
<keyword evidence="2" id="KW-1185">Reference proteome</keyword>
<reference evidence="2" key="1">
    <citation type="submission" date="2011-05" db="EMBL/GenBank/DDBJ databases">
        <title>Insights into the evolution of the great apes provided by the gorilla genome.</title>
        <authorList>
            <person name="Scally A."/>
        </authorList>
    </citation>
    <scope>NUCLEOTIDE SEQUENCE [LARGE SCALE GENOMIC DNA]</scope>
</reference>
<reference evidence="1" key="4">
    <citation type="submission" date="2025-09" db="UniProtKB">
        <authorList>
            <consortium name="Ensembl"/>
        </authorList>
    </citation>
    <scope>IDENTIFICATION</scope>
</reference>
<dbReference type="EMBL" id="CABD030115110">
    <property type="status" value="NOT_ANNOTATED_CDS"/>
    <property type="molecule type" value="Genomic_DNA"/>
</dbReference>
<evidence type="ECO:0000313" key="1">
    <source>
        <dbReference type="Ensembl" id="ENSGGOP00000051633.1"/>
    </source>
</evidence>
<evidence type="ECO:0000313" key="2">
    <source>
        <dbReference type="Proteomes" id="UP000001519"/>
    </source>
</evidence>
<dbReference type="STRING" id="9593.ENSGGOP00000051633"/>
<accession>A0A2I2ZX65</accession>
<dbReference type="AlphaFoldDB" id="A0A2I2ZX65"/>
<proteinExistence type="predicted"/>